<keyword evidence="2" id="KW-0378">Hydrolase</keyword>
<dbReference type="InterPro" id="IPR050593">
    <property type="entry name" value="LovG"/>
</dbReference>
<dbReference type="Proteomes" id="UP000186955">
    <property type="component" value="Unassembled WGS sequence"/>
</dbReference>
<reference evidence="4 5" key="1">
    <citation type="submission" date="2016-10" db="EMBL/GenBank/DDBJ databases">
        <title>Genome sequence of the ascomycete fungus Penicillium subrubescens.</title>
        <authorList>
            <person name="De Vries R.P."/>
            <person name="Peng M."/>
            <person name="Dilokpimol A."/>
            <person name="Hilden K."/>
            <person name="Makela M.R."/>
            <person name="Grigoriev I."/>
            <person name="Riley R."/>
            <person name="Granchi Z."/>
        </authorList>
    </citation>
    <scope>NUCLEOTIDE SEQUENCE [LARGE SCALE GENOMIC DNA]</scope>
    <source>
        <strain evidence="4 5">CBS 132785</strain>
    </source>
</reference>
<dbReference type="Pfam" id="PF03959">
    <property type="entry name" value="FSH1"/>
    <property type="match status" value="1"/>
</dbReference>
<sequence>MKFKPTILAREESDLHLPRILCLHGGGTNARIFRAQCRGILKHLQHEFRFVFAQAPFPSAAGPDVLSVYKEWGPFWRWLQASPGDAESQETVTELDRVLENVMNLETMKGATGEWIGVLGFSQGAKLAASLLYRQQQGRSLSKANFRFGILLAGSAPLATLDPDCDLYPGSVLSIPTIHMHGLHDSGLHRHRQLYASCRRDTAKLLEWDGHHRVPIKTKDLLPLVQQIRELAEDTDAGWTSSFSVALDLKPLVSCLEVEV</sequence>
<dbReference type="GO" id="GO:0017000">
    <property type="term" value="P:antibiotic biosynthetic process"/>
    <property type="evidence" value="ECO:0007669"/>
    <property type="project" value="UniProtKB-ARBA"/>
</dbReference>
<dbReference type="EMBL" id="MNBE01000602">
    <property type="protein sequence ID" value="OKP05839.1"/>
    <property type="molecule type" value="Genomic_DNA"/>
</dbReference>
<evidence type="ECO:0000259" key="3">
    <source>
        <dbReference type="Pfam" id="PF03959"/>
    </source>
</evidence>
<evidence type="ECO:0000313" key="4">
    <source>
        <dbReference type="EMBL" id="OKP05839.1"/>
    </source>
</evidence>
<dbReference type="PANTHER" id="PTHR48070">
    <property type="entry name" value="ESTERASE OVCA2"/>
    <property type="match status" value="1"/>
</dbReference>
<dbReference type="AlphaFoldDB" id="A0A1Q5U040"/>
<dbReference type="GO" id="GO:0005634">
    <property type="term" value="C:nucleus"/>
    <property type="evidence" value="ECO:0007669"/>
    <property type="project" value="TreeGrafter"/>
</dbReference>
<dbReference type="PANTHER" id="PTHR48070:SF3">
    <property type="entry name" value="ESTERASE DBAE-RELATED"/>
    <property type="match status" value="1"/>
</dbReference>
<name>A0A1Q5U040_9EURO</name>
<evidence type="ECO:0000256" key="2">
    <source>
        <dbReference type="ARBA" id="ARBA00022801"/>
    </source>
</evidence>
<keyword evidence="5" id="KW-1185">Reference proteome</keyword>
<dbReference type="SUPFAM" id="SSF53474">
    <property type="entry name" value="alpha/beta-Hydrolases"/>
    <property type="match status" value="1"/>
</dbReference>
<dbReference type="GO" id="GO:0016787">
    <property type="term" value="F:hydrolase activity"/>
    <property type="evidence" value="ECO:0007669"/>
    <property type="project" value="UniProtKB-KW"/>
</dbReference>
<feature type="domain" description="Serine hydrolase" evidence="3">
    <location>
        <begin position="18"/>
        <end position="219"/>
    </location>
</feature>
<organism evidence="4 5">
    <name type="scientific">Penicillium subrubescens</name>
    <dbReference type="NCBI Taxonomy" id="1316194"/>
    <lineage>
        <taxon>Eukaryota</taxon>
        <taxon>Fungi</taxon>
        <taxon>Dikarya</taxon>
        <taxon>Ascomycota</taxon>
        <taxon>Pezizomycotina</taxon>
        <taxon>Eurotiomycetes</taxon>
        <taxon>Eurotiomycetidae</taxon>
        <taxon>Eurotiales</taxon>
        <taxon>Aspergillaceae</taxon>
        <taxon>Penicillium</taxon>
    </lineage>
</organism>
<evidence type="ECO:0000313" key="5">
    <source>
        <dbReference type="Proteomes" id="UP000186955"/>
    </source>
</evidence>
<protein>
    <submittedName>
        <fullName evidence="4">Esterase LovG</fullName>
    </submittedName>
</protein>
<dbReference type="OrthoDB" id="414698at2759"/>
<dbReference type="GO" id="GO:0072330">
    <property type="term" value="P:monocarboxylic acid biosynthetic process"/>
    <property type="evidence" value="ECO:0007669"/>
    <property type="project" value="UniProtKB-ARBA"/>
</dbReference>
<evidence type="ECO:0000256" key="1">
    <source>
        <dbReference type="ARBA" id="ARBA00005863"/>
    </source>
</evidence>
<proteinExistence type="inferred from homology"/>
<accession>A0A1Q5U040</accession>
<comment type="caution">
    <text evidence="4">The sequence shown here is derived from an EMBL/GenBank/DDBJ whole genome shotgun (WGS) entry which is preliminary data.</text>
</comment>
<dbReference type="GO" id="GO:0005737">
    <property type="term" value="C:cytoplasm"/>
    <property type="evidence" value="ECO:0007669"/>
    <property type="project" value="TreeGrafter"/>
</dbReference>
<dbReference type="GO" id="GO:0044550">
    <property type="term" value="P:secondary metabolite biosynthetic process"/>
    <property type="evidence" value="ECO:0007669"/>
    <property type="project" value="TreeGrafter"/>
</dbReference>
<comment type="similarity">
    <text evidence="1">Belongs to the LovG family.</text>
</comment>
<dbReference type="InterPro" id="IPR029058">
    <property type="entry name" value="AB_hydrolase_fold"/>
</dbReference>
<gene>
    <name evidence="4" type="ORF">PENSUB_6559</name>
</gene>
<dbReference type="InterPro" id="IPR005645">
    <property type="entry name" value="FSH-like_dom"/>
</dbReference>
<dbReference type="Gene3D" id="3.40.50.1820">
    <property type="entry name" value="alpha/beta hydrolase"/>
    <property type="match status" value="1"/>
</dbReference>